<dbReference type="InterPro" id="IPR036388">
    <property type="entry name" value="WH-like_DNA-bd_sf"/>
</dbReference>
<dbReference type="InterPro" id="IPR016032">
    <property type="entry name" value="Sig_transdc_resp-reg_C-effctor"/>
</dbReference>
<dbReference type="PROSITE" id="PS50043">
    <property type="entry name" value="HTH_LUXR_2"/>
    <property type="match status" value="1"/>
</dbReference>
<gene>
    <name evidence="5" type="ORF">SAMN05421833_11420</name>
</gene>
<dbReference type="SUPFAM" id="SSF46894">
    <property type="entry name" value="C-terminal effector domain of the bipartite response regulators"/>
    <property type="match status" value="1"/>
</dbReference>
<dbReference type="Gene3D" id="1.10.10.10">
    <property type="entry name" value="Winged helix-like DNA-binding domain superfamily/Winged helix DNA-binding domain"/>
    <property type="match status" value="1"/>
</dbReference>
<dbReference type="Gene3D" id="1.25.40.10">
    <property type="entry name" value="Tetratricopeptide repeat domain"/>
    <property type="match status" value="1"/>
</dbReference>
<evidence type="ECO:0000313" key="5">
    <source>
        <dbReference type="EMBL" id="SIR72922.1"/>
    </source>
</evidence>
<dbReference type="PANTHER" id="PTHR16305">
    <property type="entry name" value="TESTICULAR SOLUBLE ADENYLYL CYCLASE"/>
    <property type="match status" value="1"/>
</dbReference>
<evidence type="ECO:0000256" key="3">
    <source>
        <dbReference type="SAM" id="MobiDB-lite"/>
    </source>
</evidence>
<dbReference type="Pfam" id="PF00196">
    <property type="entry name" value="GerE"/>
    <property type="match status" value="1"/>
</dbReference>
<protein>
    <submittedName>
        <fullName evidence="5">Regulatory protein, luxR family</fullName>
    </submittedName>
</protein>
<dbReference type="Gene3D" id="3.40.50.300">
    <property type="entry name" value="P-loop containing nucleotide triphosphate hydrolases"/>
    <property type="match status" value="1"/>
</dbReference>
<dbReference type="GO" id="GO:0003677">
    <property type="term" value="F:DNA binding"/>
    <property type="evidence" value="ECO:0007669"/>
    <property type="project" value="InterPro"/>
</dbReference>
<dbReference type="AlphaFoldDB" id="A0A1N7DAU6"/>
<dbReference type="GO" id="GO:0006355">
    <property type="term" value="P:regulation of DNA-templated transcription"/>
    <property type="evidence" value="ECO:0007669"/>
    <property type="project" value="InterPro"/>
</dbReference>
<dbReference type="GO" id="GO:0005737">
    <property type="term" value="C:cytoplasm"/>
    <property type="evidence" value="ECO:0007669"/>
    <property type="project" value="TreeGrafter"/>
</dbReference>
<dbReference type="STRING" id="58117.SAMN05421833_11420"/>
<dbReference type="CDD" id="cd06170">
    <property type="entry name" value="LuxR_C_like"/>
    <property type="match status" value="1"/>
</dbReference>
<dbReference type="InterPro" id="IPR027417">
    <property type="entry name" value="P-loop_NTPase"/>
</dbReference>
<keyword evidence="2" id="KW-0067">ATP-binding</keyword>
<feature type="domain" description="HTH luxR-type" evidence="4">
    <location>
        <begin position="866"/>
        <end position="931"/>
    </location>
</feature>
<organism evidence="5 6">
    <name type="scientific">Microbispora rosea</name>
    <dbReference type="NCBI Taxonomy" id="58117"/>
    <lineage>
        <taxon>Bacteria</taxon>
        <taxon>Bacillati</taxon>
        <taxon>Actinomycetota</taxon>
        <taxon>Actinomycetes</taxon>
        <taxon>Streptosporangiales</taxon>
        <taxon>Streptosporangiaceae</taxon>
        <taxon>Microbispora</taxon>
    </lineage>
</organism>
<dbReference type="SUPFAM" id="SSF48452">
    <property type="entry name" value="TPR-like"/>
    <property type="match status" value="2"/>
</dbReference>
<dbReference type="PANTHER" id="PTHR16305:SF35">
    <property type="entry name" value="TRANSCRIPTIONAL ACTIVATOR DOMAIN"/>
    <property type="match status" value="1"/>
</dbReference>
<sequence>MASGRPVLLHRDKELEVVDEVLAGLREGRPAVLVIQGTRGIGKTRLLHAALARRPGGVVLSARGHADERGFAFGIVRQLFDPMMSGSGRAEPGAPAAVLDGGVRAPALTAVPYDGNAPAVPATLLDDLYRATRSLTAGQPLVIAVDDLNHADPQSAQWCSYIARRLDGLPIVMILTCDVEDRSAGDAVRDILALPYARSLRPSALCRRCAATLMESALGAPVDDEIVAACHRLTKGNPLLLLETAGRLAAADVLPHRSELPRVMRIGATALSETVLEWLGARYPSLLALLQSLAIIAPYAGLETAAMLAGYGAVAAEEAGHALAGAGLLEGSPPQRFTHDLVQSTILARMDPRTRDDMHRRAASLLHRLGSPPKRSARHLLSASPTGDPWAVSVLREAAREAVSENAWEDATRYLHRALATAKDHAVLQVTAELGAVEVHLDIPACLRHFRTVTALAGDTGERADFLAPFASALLTLNSPEAAANFCDIARGFDDDPPGGLPDREVLLRLGAQALLTGQSYGSRAAMRQLNAEPGAATSAGAQDYLASAALSGAARGRHLDRTLTLVRRCLDGGGPIPPTLVMALVWAGRVDEAAYWSEQVALEARARASMTGQALAVTLLSDIAYRRGELRASLAHARDAVHFARGSQASGLHVAAVSCMARVLLERDELDVADALFDEVTAREPVHPLLQAALLEVQGRVAVARGDVREGLPALLEAGRQLLSAGVVNPACAGWRGQAALAYLRLGQRGPAHRLAEEELELARAWGAPDGIGRALSTASTTAEGTRRLDLLVEALSVLDGPGGIERIRAMVRLGIALRAAGDTRRAHDTLSEAYDLADGCGAVRLATLAERNLATIGSRARGGQADGPSPLTAGERRVTDLVLRGMSNLQVATELSISKRTVDTHLARIYRKLGIHTRAELAEVVRRLGERPAETRPRAGEEERRGQEERHGRGEWHGQEA</sequence>
<evidence type="ECO:0000259" key="4">
    <source>
        <dbReference type="PROSITE" id="PS50043"/>
    </source>
</evidence>
<dbReference type="Proteomes" id="UP000186096">
    <property type="component" value="Unassembled WGS sequence"/>
</dbReference>
<dbReference type="SMART" id="SM00421">
    <property type="entry name" value="HTH_LUXR"/>
    <property type="match status" value="1"/>
</dbReference>
<evidence type="ECO:0000256" key="2">
    <source>
        <dbReference type="ARBA" id="ARBA00022840"/>
    </source>
</evidence>
<dbReference type="InterPro" id="IPR000792">
    <property type="entry name" value="Tscrpt_reg_LuxR_C"/>
</dbReference>
<dbReference type="InterPro" id="IPR041664">
    <property type="entry name" value="AAA_16"/>
</dbReference>
<dbReference type="GO" id="GO:0005524">
    <property type="term" value="F:ATP binding"/>
    <property type="evidence" value="ECO:0007669"/>
    <property type="project" value="UniProtKB-KW"/>
</dbReference>
<keyword evidence="6" id="KW-1185">Reference proteome</keyword>
<accession>A0A1N7DAU6</accession>
<dbReference type="PRINTS" id="PR00038">
    <property type="entry name" value="HTHLUXR"/>
</dbReference>
<dbReference type="InterPro" id="IPR011990">
    <property type="entry name" value="TPR-like_helical_dom_sf"/>
</dbReference>
<dbReference type="SUPFAM" id="SSF52540">
    <property type="entry name" value="P-loop containing nucleoside triphosphate hydrolases"/>
    <property type="match status" value="1"/>
</dbReference>
<evidence type="ECO:0000313" key="6">
    <source>
        <dbReference type="Proteomes" id="UP000186096"/>
    </source>
</evidence>
<proteinExistence type="predicted"/>
<dbReference type="RefSeq" id="WP_076436751.1">
    <property type="nucleotide sequence ID" value="NZ_FTNI01000014.1"/>
</dbReference>
<evidence type="ECO:0000256" key="1">
    <source>
        <dbReference type="ARBA" id="ARBA00022741"/>
    </source>
</evidence>
<reference evidence="6" key="1">
    <citation type="submission" date="2017-01" db="EMBL/GenBank/DDBJ databases">
        <authorList>
            <person name="Varghese N."/>
            <person name="Submissions S."/>
        </authorList>
    </citation>
    <scope>NUCLEOTIDE SEQUENCE [LARGE SCALE GENOMIC DNA]</scope>
    <source>
        <strain evidence="6">ATCC 12950</strain>
    </source>
</reference>
<feature type="region of interest" description="Disordered" evidence="3">
    <location>
        <begin position="932"/>
        <end position="963"/>
    </location>
</feature>
<dbReference type="Pfam" id="PF13191">
    <property type="entry name" value="AAA_16"/>
    <property type="match status" value="1"/>
</dbReference>
<name>A0A1N7DAU6_9ACTN</name>
<dbReference type="OrthoDB" id="3178131at2"/>
<dbReference type="GO" id="GO:0004016">
    <property type="term" value="F:adenylate cyclase activity"/>
    <property type="evidence" value="ECO:0007669"/>
    <property type="project" value="TreeGrafter"/>
</dbReference>
<dbReference type="EMBL" id="FTNI01000014">
    <property type="protein sequence ID" value="SIR72922.1"/>
    <property type="molecule type" value="Genomic_DNA"/>
</dbReference>
<dbReference type="PROSITE" id="PS00622">
    <property type="entry name" value="HTH_LUXR_1"/>
    <property type="match status" value="1"/>
</dbReference>
<keyword evidence="1" id="KW-0547">Nucleotide-binding</keyword>